<proteinExistence type="predicted"/>
<feature type="region of interest" description="Disordered" evidence="1">
    <location>
        <begin position="1"/>
        <end position="33"/>
    </location>
</feature>
<sequence>MGRLSKLVHPDAPASQRRCPRQDRQRLVLRGAQRDPRLRRRLVAEVRRAVGQRAVGQVGKRHSRREHERGPHQRPPLLLQQPRHVREAARPLEARHHLPRPARQRQDHHHQGHDAHAAIPGPLRPDPLRPQPRLVERAVGRHLADFQQGPRICALLPRPRGH</sequence>
<reference evidence="2 3" key="1">
    <citation type="submission" date="2015-05" db="EMBL/GenBank/DDBJ databases">
        <authorList>
            <person name="Wang D.B."/>
            <person name="Wang M."/>
        </authorList>
    </citation>
    <scope>NUCLEOTIDE SEQUENCE [LARGE SCALE GENOMIC DNA]</scope>
    <source>
        <strain evidence="2">VL1</strain>
    </source>
</reference>
<accession>A0A0G4MBP8</accession>
<gene>
    <name evidence="2" type="ORF">BN1708_018771</name>
</gene>
<keyword evidence="3" id="KW-1185">Reference proteome</keyword>
<evidence type="ECO:0000313" key="2">
    <source>
        <dbReference type="EMBL" id="CRK31566.1"/>
    </source>
</evidence>
<name>A0A0G4MBP8_VERLO</name>
<dbReference type="AlphaFoldDB" id="A0A0G4MBP8"/>
<feature type="compositionally biased region" description="Basic residues" evidence="1">
    <location>
        <begin position="97"/>
        <end position="111"/>
    </location>
</feature>
<feature type="region of interest" description="Disordered" evidence="1">
    <location>
        <begin position="51"/>
        <end position="130"/>
    </location>
</feature>
<protein>
    <submittedName>
        <fullName evidence="2">Uncharacterized protein</fullName>
    </submittedName>
</protein>
<dbReference type="EMBL" id="CVQH01021791">
    <property type="protein sequence ID" value="CRK31566.1"/>
    <property type="molecule type" value="Genomic_DNA"/>
</dbReference>
<feature type="compositionally biased region" description="Basic and acidic residues" evidence="1">
    <location>
        <begin position="84"/>
        <end position="96"/>
    </location>
</feature>
<organism evidence="2 3">
    <name type="scientific">Verticillium longisporum</name>
    <name type="common">Verticillium dahliae var. longisporum</name>
    <dbReference type="NCBI Taxonomy" id="100787"/>
    <lineage>
        <taxon>Eukaryota</taxon>
        <taxon>Fungi</taxon>
        <taxon>Dikarya</taxon>
        <taxon>Ascomycota</taxon>
        <taxon>Pezizomycotina</taxon>
        <taxon>Sordariomycetes</taxon>
        <taxon>Hypocreomycetidae</taxon>
        <taxon>Glomerellales</taxon>
        <taxon>Plectosphaerellaceae</taxon>
        <taxon>Verticillium</taxon>
    </lineage>
</organism>
<evidence type="ECO:0000256" key="1">
    <source>
        <dbReference type="SAM" id="MobiDB-lite"/>
    </source>
</evidence>
<dbReference type="Proteomes" id="UP000044602">
    <property type="component" value="Unassembled WGS sequence"/>
</dbReference>
<feature type="compositionally biased region" description="Basic and acidic residues" evidence="1">
    <location>
        <begin position="20"/>
        <end position="33"/>
    </location>
</feature>
<evidence type="ECO:0000313" key="3">
    <source>
        <dbReference type="Proteomes" id="UP000044602"/>
    </source>
</evidence>